<dbReference type="InterPro" id="IPR057630">
    <property type="entry name" value="Terminase_6"/>
</dbReference>
<feature type="domain" description="Terminase small subunit actinomycetes phage-type" evidence="2">
    <location>
        <begin position="20"/>
        <end position="93"/>
    </location>
</feature>
<evidence type="ECO:0000313" key="4">
    <source>
        <dbReference type="EMBL" id="CAB4180325.1"/>
    </source>
</evidence>
<dbReference type="EMBL" id="LR796824">
    <property type="protein sequence ID" value="CAB4168341.1"/>
    <property type="molecule type" value="Genomic_DNA"/>
</dbReference>
<organism evidence="4">
    <name type="scientific">uncultured Caudovirales phage</name>
    <dbReference type="NCBI Taxonomy" id="2100421"/>
    <lineage>
        <taxon>Viruses</taxon>
        <taxon>Duplodnaviria</taxon>
        <taxon>Heunggongvirae</taxon>
        <taxon>Uroviricota</taxon>
        <taxon>Caudoviricetes</taxon>
        <taxon>Peduoviridae</taxon>
        <taxon>Maltschvirus</taxon>
        <taxon>Maltschvirus maltsch</taxon>
    </lineage>
</organism>
<dbReference type="EMBL" id="LR796992">
    <property type="protein sequence ID" value="CAB4180325.1"/>
    <property type="molecule type" value="Genomic_DNA"/>
</dbReference>
<feature type="compositionally biased region" description="Basic residues" evidence="1">
    <location>
        <begin position="116"/>
        <end position="126"/>
    </location>
</feature>
<evidence type="ECO:0000256" key="1">
    <source>
        <dbReference type="SAM" id="MobiDB-lite"/>
    </source>
</evidence>
<accession>A0A6J5QH37</accession>
<evidence type="ECO:0000313" key="3">
    <source>
        <dbReference type="EMBL" id="CAB4168341.1"/>
    </source>
</evidence>
<gene>
    <name evidence="4" type="ORF">UFOVP1044_19</name>
    <name evidence="5" type="ORF">UFOVP1654_21</name>
    <name evidence="3" type="ORF">UFOVP878_5</name>
</gene>
<evidence type="ECO:0000259" key="2">
    <source>
        <dbReference type="Pfam" id="PF23931"/>
    </source>
</evidence>
<name>A0A6J5QH37_9CAUD</name>
<evidence type="ECO:0000313" key="5">
    <source>
        <dbReference type="EMBL" id="CAB4222181.1"/>
    </source>
</evidence>
<feature type="region of interest" description="Disordered" evidence="1">
    <location>
        <begin position="105"/>
        <end position="126"/>
    </location>
</feature>
<dbReference type="Pfam" id="PF23931">
    <property type="entry name" value="Terminase_6"/>
    <property type="match status" value="1"/>
</dbReference>
<reference evidence="4" key="1">
    <citation type="submission" date="2020-05" db="EMBL/GenBank/DDBJ databases">
        <authorList>
            <person name="Chiriac C."/>
            <person name="Salcher M."/>
            <person name="Ghai R."/>
            <person name="Kavagutti S V."/>
        </authorList>
    </citation>
    <scope>NUCLEOTIDE SEQUENCE</scope>
</reference>
<sequence length="126" mass="13833">MTVKKPEPIEDKPMDIYLSLNSALSVANWITPTDVAAMTLARRMAKALDTSFDMGADLKDITALSGKFLSVLQQLHLTVETRTASKKEQENDGTAYVGDFLRLVKTKNPKPPAKTAQRRQASKPTG</sequence>
<dbReference type="EMBL" id="LR797521">
    <property type="protein sequence ID" value="CAB4222181.1"/>
    <property type="molecule type" value="Genomic_DNA"/>
</dbReference>
<proteinExistence type="predicted"/>
<protein>
    <recommendedName>
        <fullName evidence="2">Terminase small subunit actinomycetes phage-type domain-containing protein</fullName>
    </recommendedName>
</protein>